<dbReference type="RefSeq" id="WP_126678238.1">
    <property type="nucleotide sequence ID" value="NZ_RYYU01000001.1"/>
</dbReference>
<reference evidence="3 4" key="1">
    <citation type="submission" date="2018-12" db="EMBL/GenBank/DDBJ databases">
        <title>Genome sequencing of Prevotella sp. KCOM 3155 (= JS262).</title>
        <authorList>
            <person name="Kook J.-K."/>
            <person name="Park S.-N."/>
            <person name="Lim Y.K."/>
        </authorList>
    </citation>
    <scope>NUCLEOTIDE SEQUENCE [LARGE SCALE GENOMIC DNA]</scope>
    <source>
        <strain evidence="3 4">KCOM 3155</strain>
    </source>
</reference>
<proteinExistence type="predicted"/>
<dbReference type="AlphaFoldDB" id="A0A432LJR3"/>
<keyword evidence="1" id="KW-0812">Transmembrane</keyword>
<evidence type="ECO:0000259" key="2">
    <source>
        <dbReference type="Pfam" id="PF13386"/>
    </source>
</evidence>
<dbReference type="InterPro" id="IPR051790">
    <property type="entry name" value="Cytochrome_c-biogenesis_DsbD"/>
</dbReference>
<dbReference type="PANTHER" id="PTHR31272">
    <property type="entry name" value="CYTOCHROME C-TYPE BIOGENESIS PROTEIN HI_1454-RELATED"/>
    <property type="match status" value="1"/>
</dbReference>
<evidence type="ECO:0000256" key="1">
    <source>
        <dbReference type="SAM" id="Phobius"/>
    </source>
</evidence>
<feature type="transmembrane region" description="Helical" evidence="1">
    <location>
        <begin position="32"/>
        <end position="57"/>
    </location>
</feature>
<evidence type="ECO:0000313" key="4">
    <source>
        <dbReference type="Proteomes" id="UP000278983"/>
    </source>
</evidence>
<dbReference type="EMBL" id="RYYU01000001">
    <property type="protein sequence ID" value="RUL59068.1"/>
    <property type="molecule type" value="Genomic_DNA"/>
</dbReference>
<keyword evidence="4" id="KW-1185">Reference proteome</keyword>
<feature type="transmembrane region" description="Helical" evidence="1">
    <location>
        <begin position="78"/>
        <end position="96"/>
    </location>
</feature>
<protein>
    <submittedName>
        <fullName evidence="3">Sulfite exporter TauE/SafE family protein</fullName>
    </submittedName>
</protein>
<dbReference type="Pfam" id="PF13386">
    <property type="entry name" value="DsbD_2"/>
    <property type="match status" value="1"/>
</dbReference>
<keyword evidence="1" id="KW-0472">Membrane</keyword>
<name>A0A432LJR3_9BACT</name>
<feature type="transmembrane region" description="Helical" evidence="1">
    <location>
        <begin position="182"/>
        <end position="203"/>
    </location>
</feature>
<feature type="transmembrane region" description="Helical" evidence="1">
    <location>
        <begin position="108"/>
        <end position="126"/>
    </location>
</feature>
<evidence type="ECO:0000313" key="3">
    <source>
        <dbReference type="EMBL" id="RUL59068.1"/>
    </source>
</evidence>
<dbReference type="Proteomes" id="UP000278983">
    <property type="component" value="Unassembled WGS sequence"/>
</dbReference>
<organism evidence="3 4">
    <name type="scientific">Prevotella koreensis</name>
    <dbReference type="NCBI Taxonomy" id="2490854"/>
    <lineage>
        <taxon>Bacteria</taxon>
        <taxon>Pseudomonadati</taxon>
        <taxon>Bacteroidota</taxon>
        <taxon>Bacteroidia</taxon>
        <taxon>Bacteroidales</taxon>
        <taxon>Prevotellaceae</taxon>
        <taxon>Prevotella</taxon>
    </lineage>
</organism>
<feature type="domain" description="Urease accessory protein UreH-like transmembrane" evidence="2">
    <location>
        <begin position="31"/>
        <end position="237"/>
    </location>
</feature>
<keyword evidence="1" id="KW-1133">Transmembrane helix</keyword>
<dbReference type="PANTHER" id="PTHR31272:SF4">
    <property type="entry name" value="CYTOCHROME C-TYPE BIOGENESIS PROTEIN HI_1454-RELATED"/>
    <property type="match status" value="1"/>
</dbReference>
<comment type="caution">
    <text evidence="3">The sequence shown here is derived from an EMBL/GenBank/DDBJ whole genome shotgun (WGS) entry which is preliminary data.</text>
</comment>
<feature type="transmembrane region" description="Helical" evidence="1">
    <location>
        <begin position="146"/>
        <end position="170"/>
    </location>
</feature>
<accession>A0A432LJR3</accession>
<gene>
    <name evidence="3" type="ORF">EHV08_04300</name>
</gene>
<dbReference type="OrthoDB" id="1199621at2"/>
<dbReference type="NCBIfam" id="NF040495">
    <property type="entry name" value="tranport_ArsG"/>
    <property type="match status" value="1"/>
</dbReference>
<sequence>MSNFAILYYEVKGEMELIQDIMHNSQWPLLTAFILGALVALHPCPLATNIAAMGYIGKDIDDRTKVFINGLLYTLGRTISYTLLGWIIILLVQSGVEVLNVGEIISEWGERVLAPMLIIIGAYLLYNDLLHHHEHVPRLPFGGRNVAPVVLGIIFALAFCPESGVVYFGMIMPMAVESPIGYLLPVSFALGTGLPVIIMSWVFAYSVSSFSRLNNGMRFAKAWLTRLVAVLFVLAGVFVLLF</sequence>
<dbReference type="InterPro" id="IPR039447">
    <property type="entry name" value="UreH-like_TM_dom"/>
</dbReference>
<feature type="transmembrane region" description="Helical" evidence="1">
    <location>
        <begin position="223"/>
        <end position="241"/>
    </location>
</feature>